<dbReference type="SUPFAM" id="SSF55874">
    <property type="entry name" value="ATPase domain of HSP90 chaperone/DNA topoisomerase II/histidine kinase"/>
    <property type="match status" value="1"/>
</dbReference>
<dbReference type="OrthoDB" id="9804645at2"/>
<keyword evidence="10" id="KW-0812">Transmembrane</keyword>
<keyword evidence="6" id="KW-0808">Transferase</keyword>
<dbReference type="EMBL" id="FPLD01000036">
    <property type="protein sequence ID" value="SGY89566.1"/>
    <property type="molecule type" value="Genomic_DNA"/>
</dbReference>
<dbReference type="InterPro" id="IPR003660">
    <property type="entry name" value="HAMP_dom"/>
</dbReference>
<dbReference type="EC" id="2.7.13.3" evidence="3"/>
<dbReference type="Gene3D" id="3.30.565.10">
    <property type="entry name" value="Histidine kinase-like ATPase, C-terminal domain"/>
    <property type="match status" value="1"/>
</dbReference>
<reference evidence="13 14" key="1">
    <citation type="submission" date="2016-11" db="EMBL/GenBank/DDBJ databases">
        <authorList>
            <person name="Jaros S."/>
            <person name="Januszkiewicz K."/>
            <person name="Wedrychowicz H."/>
        </authorList>
    </citation>
    <scope>NUCLEOTIDE SEQUENCE [LARGE SCALE GENOMIC DNA]</scope>
    <source>
        <strain evidence="13">NVI 5450</strain>
    </source>
</reference>
<dbReference type="SMART" id="SM00304">
    <property type="entry name" value="HAMP"/>
    <property type="match status" value="1"/>
</dbReference>
<dbReference type="SMART" id="SM00387">
    <property type="entry name" value="HATPase_c"/>
    <property type="match status" value="1"/>
</dbReference>
<dbReference type="PANTHER" id="PTHR44936:SF10">
    <property type="entry name" value="SENSOR PROTEIN RSTB"/>
    <property type="match status" value="1"/>
</dbReference>
<dbReference type="InterPro" id="IPR005467">
    <property type="entry name" value="His_kinase_dom"/>
</dbReference>
<keyword evidence="8 13" id="KW-0418">Kinase</keyword>
<comment type="catalytic activity">
    <reaction evidence="1">
        <text>ATP + protein L-histidine = ADP + protein N-phospho-L-histidine.</text>
        <dbReference type="EC" id="2.7.13.3"/>
    </reaction>
</comment>
<evidence type="ECO:0000256" key="7">
    <source>
        <dbReference type="ARBA" id="ARBA00022741"/>
    </source>
</evidence>
<evidence type="ECO:0000256" key="6">
    <source>
        <dbReference type="ARBA" id="ARBA00022679"/>
    </source>
</evidence>
<keyword evidence="7" id="KW-0547">Nucleotide-binding</keyword>
<sequence length="479" mass="54359">MLSNNIFTNLNRVINRNTANTLFFKLYISITAAIIGSIVIVSIFMDYYDDNLDDVGFVHNASFAATLLDDFIEDTDRWNMEVDLLSRFTGFTIEKISVKNALAYHQKHEMLDKIDIKQNKNYPALPAGIGKWGVYVYRHEEESGRLAVILPHHEGLLLIIDRLEEAYPMDGPEYWMDDPEDWMDEDDYITLFLLGFIFFSIALVLYSSVKTISDHVYRLSSASLALANGQLDTRVDDKIPAPLNQMAASFNEMAISLQYSQHQQQVMANAIAHELRTPLTRIQLVMGLLSDEKHSPYTTELHSDLSRYTVEMEALANDILMLQTIEHKPSSAHQIIDLSELMQSREVEFQRQYPHVSLSSDIDTVKVDANPRYLQLIVDNLVKNACLYADSTVKLSLKNDPEYFSIVVEDDGDGISPLQREQVLDAFTRLDNSRSRQTGGFGLGLAIVNTIVKTMKADIDIDTSELGGAMFVVRFRYVV</sequence>
<dbReference type="CDD" id="cd06225">
    <property type="entry name" value="HAMP"/>
    <property type="match status" value="1"/>
</dbReference>
<feature type="transmembrane region" description="Helical" evidence="10">
    <location>
        <begin position="188"/>
        <end position="209"/>
    </location>
</feature>
<evidence type="ECO:0000313" key="14">
    <source>
        <dbReference type="Proteomes" id="UP000183794"/>
    </source>
</evidence>
<accession>A0A1L0ANY6</accession>
<name>A0A1L0ANY6_9GAMM</name>
<evidence type="ECO:0000313" key="13">
    <source>
        <dbReference type="EMBL" id="SGY89566.1"/>
    </source>
</evidence>
<feature type="transmembrane region" description="Helical" evidence="10">
    <location>
        <begin position="22"/>
        <end position="45"/>
    </location>
</feature>
<evidence type="ECO:0000256" key="1">
    <source>
        <dbReference type="ARBA" id="ARBA00000085"/>
    </source>
</evidence>
<dbReference type="PROSITE" id="PS50885">
    <property type="entry name" value="HAMP"/>
    <property type="match status" value="1"/>
</dbReference>
<evidence type="ECO:0000256" key="2">
    <source>
        <dbReference type="ARBA" id="ARBA00004651"/>
    </source>
</evidence>
<dbReference type="PRINTS" id="PR00344">
    <property type="entry name" value="BCTRLSENSOR"/>
</dbReference>
<keyword evidence="4" id="KW-1003">Cell membrane</keyword>
<dbReference type="Gene3D" id="6.10.340.10">
    <property type="match status" value="1"/>
</dbReference>
<dbReference type="InterPro" id="IPR003594">
    <property type="entry name" value="HATPase_dom"/>
</dbReference>
<comment type="subcellular location">
    <subcellularLocation>
        <location evidence="2">Cell membrane</location>
        <topology evidence="2">Multi-pass membrane protein</topology>
    </subcellularLocation>
</comment>
<evidence type="ECO:0000256" key="8">
    <source>
        <dbReference type="ARBA" id="ARBA00022777"/>
    </source>
</evidence>
<dbReference type="Gene3D" id="1.10.287.130">
    <property type="match status" value="1"/>
</dbReference>
<proteinExistence type="predicted"/>
<evidence type="ECO:0000259" key="12">
    <source>
        <dbReference type="PROSITE" id="PS50885"/>
    </source>
</evidence>
<evidence type="ECO:0000256" key="10">
    <source>
        <dbReference type="SAM" id="Phobius"/>
    </source>
</evidence>
<evidence type="ECO:0000259" key="11">
    <source>
        <dbReference type="PROSITE" id="PS50109"/>
    </source>
</evidence>
<dbReference type="AlphaFoldDB" id="A0A1L0ANY6"/>
<feature type="domain" description="HAMP" evidence="12">
    <location>
        <begin position="210"/>
        <end position="262"/>
    </location>
</feature>
<dbReference type="InterPro" id="IPR004358">
    <property type="entry name" value="Sig_transdc_His_kin-like_C"/>
</dbReference>
<dbReference type="PROSITE" id="PS50109">
    <property type="entry name" value="HIS_KIN"/>
    <property type="match status" value="1"/>
</dbReference>
<evidence type="ECO:0000256" key="9">
    <source>
        <dbReference type="ARBA" id="ARBA00022840"/>
    </source>
</evidence>
<dbReference type="GO" id="GO:0005886">
    <property type="term" value="C:plasma membrane"/>
    <property type="evidence" value="ECO:0007669"/>
    <property type="project" value="UniProtKB-SubCell"/>
</dbReference>
<keyword evidence="10" id="KW-1133">Transmembrane helix</keyword>
<keyword evidence="9" id="KW-0067">ATP-binding</keyword>
<dbReference type="Proteomes" id="UP000183794">
    <property type="component" value="Unassembled WGS sequence"/>
</dbReference>
<keyword evidence="10" id="KW-0472">Membrane</keyword>
<dbReference type="Pfam" id="PF02518">
    <property type="entry name" value="HATPase_c"/>
    <property type="match status" value="1"/>
</dbReference>
<dbReference type="GO" id="GO:0000155">
    <property type="term" value="F:phosphorelay sensor kinase activity"/>
    <property type="evidence" value="ECO:0007669"/>
    <property type="project" value="InterPro"/>
</dbReference>
<dbReference type="GO" id="GO:0005524">
    <property type="term" value="F:ATP binding"/>
    <property type="evidence" value="ECO:0007669"/>
    <property type="project" value="UniProtKB-KW"/>
</dbReference>
<dbReference type="PANTHER" id="PTHR44936">
    <property type="entry name" value="SENSOR PROTEIN CREC"/>
    <property type="match status" value="1"/>
</dbReference>
<evidence type="ECO:0000256" key="3">
    <source>
        <dbReference type="ARBA" id="ARBA00012438"/>
    </source>
</evidence>
<dbReference type="InterPro" id="IPR036097">
    <property type="entry name" value="HisK_dim/P_sf"/>
</dbReference>
<gene>
    <name evidence="13" type="ORF">NVI5450_1010</name>
</gene>
<dbReference type="InterPro" id="IPR036890">
    <property type="entry name" value="HATPase_C_sf"/>
</dbReference>
<dbReference type="SMART" id="SM00388">
    <property type="entry name" value="HisKA"/>
    <property type="match status" value="1"/>
</dbReference>
<dbReference type="RefSeq" id="WP_075496990.1">
    <property type="nucleotide sequence ID" value="NZ_CAWRBC010000096.1"/>
</dbReference>
<feature type="domain" description="Histidine kinase" evidence="11">
    <location>
        <begin position="270"/>
        <end position="479"/>
    </location>
</feature>
<dbReference type="CDD" id="cd00082">
    <property type="entry name" value="HisKA"/>
    <property type="match status" value="1"/>
</dbReference>
<dbReference type="SUPFAM" id="SSF47384">
    <property type="entry name" value="Homodimeric domain of signal transducing histidine kinase"/>
    <property type="match status" value="1"/>
</dbReference>
<dbReference type="InterPro" id="IPR003661">
    <property type="entry name" value="HisK_dim/P_dom"/>
</dbReference>
<protein>
    <recommendedName>
        <fullName evidence="3">histidine kinase</fullName>
        <ecNumber evidence="3">2.7.13.3</ecNumber>
    </recommendedName>
</protein>
<dbReference type="Pfam" id="PF00512">
    <property type="entry name" value="HisKA"/>
    <property type="match status" value="1"/>
</dbReference>
<keyword evidence="5" id="KW-0597">Phosphoprotein</keyword>
<evidence type="ECO:0000256" key="4">
    <source>
        <dbReference type="ARBA" id="ARBA00022475"/>
    </source>
</evidence>
<dbReference type="InterPro" id="IPR050980">
    <property type="entry name" value="2C_sensor_his_kinase"/>
</dbReference>
<organism evidence="13 14">
    <name type="scientific">Moritella viscosa</name>
    <dbReference type="NCBI Taxonomy" id="80854"/>
    <lineage>
        <taxon>Bacteria</taxon>
        <taxon>Pseudomonadati</taxon>
        <taxon>Pseudomonadota</taxon>
        <taxon>Gammaproteobacteria</taxon>
        <taxon>Alteromonadales</taxon>
        <taxon>Moritellaceae</taxon>
        <taxon>Moritella</taxon>
    </lineage>
</organism>
<evidence type="ECO:0000256" key="5">
    <source>
        <dbReference type="ARBA" id="ARBA00022553"/>
    </source>
</evidence>